<protein>
    <recommendedName>
        <fullName evidence="4">DUF5666 domain-containing protein</fullName>
    </recommendedName>
</protein>
<keyword evidence="1" id="KW-1133">Transmembrane helix</keyword>
<accession>A0A1G2LCW0</accession>
<keyword evidence="1" id="KW-0472">Membrane</keyword>
<dbReference type="EMBL" id="MHQS01000002">
    <property type="protein sequence ID" value="OHA09476.1"/>
    <property type="molecule type" value="Genomic_DNA"/>
</dbReference>
<dbReference type="STRING" id="1802280.A3B37_02120"/>
<gene>
    <name evidence="2" type="ORF">A3B37_02120</name>
</gene>
<evidence type="ECO:0000256" key="1">
    <source>
        <dbReference type="SAM" id="Phobius"/>
    </source>
</evidence>
<reference evidence="2 3" key="1">
    <citation type="journal article" date="2016" name="Nat. Commun.">
        <title>Thousands of microbial genomes shed light on interconnected biogeochemical processes in an aquifer system.</title>
        <authorList>
            <person name="Anantharaman K."/>
            <person name="Brown C.T."/>
            <person name="Hug L.A."/>
            <person name="Sharon I."/>
            <person name="Castelle C.J."/>
            <person name="Probst A.J."/>
            <person name="Thomas B.C."/>
            <person name="Singh A."/>
            <person name="Wilkins M.J."/>
            <person name="Karaoz U."/>
            <person name="Brodie E.L."/>
            <person name="Williams K.H."/>
            <person name="Hubbard S.S."/>
            <person name="Banfield J.F."/>
        </authorList>
    </citation>
    <scope>NUCLEOTIDE SEQUENCE [LARGE SCALE GENOMIC DNA]</scope>
</reference>
<dbReference type="Proteomes" id="UP000176705">
    <property type="component" value="Unassembled WGS sequence"/>
</dbReference>
<dbReference type="AlphaFoldDB" id="A0A1G2LCW0"/>
<sequence length="165" mass="18231">MNFKDFVQSKTFRGILVGIGVVLIALFIFQAGVFVGYRKASFSYRWGENYHRNFGGPAGGFMRGPVGGDFANPHGTFGRIIKIELPNLTIQEPKDVEKVIVIKSDTIIRRFRDAVKPEDLKVDEHVVVIGSPNDAGQIEAKFIRVMPAPPFPPPQSFSWGAPASL</sequence>
<evidence type="ECO:0008006" key="4">
    <source>
        <dbReference type="Google" id="ProtNLM"/>
    </source>
</evidence>
<name>A0A1G2LCW0_9BACT</name>
<feature type="transmembrane region" description="Helical" evidence="1">
    <location>
        <begin position="12"/>
        <end position="37"/>
    </location>
</feature>
<keyword evidence="1" id="KW-0812">Transmembrane</keyword>
<organism evidence="2 3">
    <name type="scientific">Candidatus Sungbacteria bacterium RIFCSPLOWO2_01_FULL_59_16</name>
    <dbReference type="NCBI Taxonomy" id="1802280"/>
    <lineage>
        <taxon>Bacteria</taxon>
        <taxon>Candidatus Sungiibacteriota</taxon>
    </lineage>
</organism>
<comment type="caution">
    <text evidence="2">The sequence shown here is derived from an EMBL/GenBank/DDBJ whole genome shotgun (WGS) entry which is preliminary data.</text>
</comment>
<proteinExistence type="predicted"/>
<evidence type="ECO:0000313" key="3">
    <source>
        <dbReference type="Proteomes" id="UP000176705"/>
    </source>
</evidence>
<evidence type="ECO:0000313" key="2">
    <source>
        <dbReference type="EMBL" id="OHA09476.1"/>
    </source>
</evidence>